<reference evidence="1" key="1">
    <citation type="submission" date="2022-10" db="EMBL/GenBank/DDBJ databases">
        <title>Two novel species of Flavobacterium.</title>
        <authorList>
            <person name="Liu Q."/>
            <person name="Xin Y.-H."/>
        </authorList>
    </citation>
    <scope>NUCLEOTIDE SEQUENCE</scope>
    <source>
        <strain evidence="1">LS1R47</strain>
    </source>
</reference>
<organism evidence="1 2">
    <name type="scientific">Flavobacterium frigoritolerans</name>
    <dbReference type="NCBI Taxonomy" id="2987686"/>
    <lineage>
        <taxon>Bacteria</taxon>
        <taxon>Pseudomonadati</taxon>
        <taxon>Bacteroidota</taxon>
        <taxon>Flavobacteriia</taxon>
        <taxon>Flavobacteriales</taxon>
        <taxon>Flavobacteriaceae</taxon>
        <taxon>Flavobacterium</taxon>
    </lineage>
</organism>
<evidence type="ECO:0000313" key="1">
    <source>
        <dbReference type="EMBL" id="MCV9933542.1"/>
    </source>
</evidence>
<dbReference type="InterPro" id="IPR046136">
    <property type="entry name" value="DUF6138"/>
</dbReference>
<accession>A0A9X2ZRK4</accession>
<sequence>MNTIEKIIIDNVTNGIAEVTKKDLKNHIGETAYSECEIQEGYHDYLKIQFKGQKIGFFLYDFAWDRTPYFKLEISEPIDNLPKENLIDNVISILKQQISDFFFDKANQPMFSYCIKVVLEFEYKSGSYKETFFIEDEERKLELRERMNNYITKVIYNLDRKVKDAREVTVFAGNLVNFNLMDFSPTKLIETIEHCLNQTFKDIKNRKSSDDFERSILHRLKNWVGDEFKPLYLDISGNYSEKFTFKNDFKKENVNAEQLSLWVYTSYLRIKLKDYASDALKDLEIASKDFGSETAKKYLNFGTGLFAQEDIHYKDKNIECKANDVFSTISVTIKNETSECYGKALDFIVNLLQKGFPNSYSIKFYSKSEKQFLPIKGIAKSSTNRFFTNCLQYPELHDKIEQYALVAMKEFEWYNDVEEGEKSCLPGSYAVFGLGLASEKYFPLVHKYFEILDDEHQMVHKYFINDLIDKYGVTKKSIVLICEGILSAQFEMTYKNLAALMNKEQNLELLIDELKKLESYNVEEIIYSIWGRNYTKAISKLNSQLKELLLEQLKK</sequence>
<protein>
    <submittedName>
        <fullName evidence="1">DUF6138 family protein</fullName>
    </submittedName>
</protein>
<dbReference type="Proteomes" id="UP001151133">
    <property type="component" value="Unassembled WGS sequence"/>
</dbReference>
<gene>
    <name evidence="1" type="ORF">OIU80_14750</name>
</gene>
<dbReference type="RefSeq" id="WP_264287756.1">
    <property type="nucleotide sequence ID" value="NZ_JAOZEV010000012.1"/>
</dbReference>
<dbReference type="AlphaFoldDB" id="A0A9X2ZRK4"/>
<comment type="caution">
    <text evidence="1">The sequence shown here is derived from an EMBL/GenBank/DDBJ whole genome shotgun (WGS) entry which is preliminary data.</text>
</comment>
<keyword evidence="2" id="KW-1185">Reference proteome</keyword>
<dbReference type="Pfam" id="PF19635">
    <property type="entry name" value="DUF6138"/>
    <property type="match status" value="1"/>
</dbReference>
<name>A0A9X2ZRK4_9FLAO</name>
<evidence type="ECO:0000313" key="2">
    <source>
        <dbReference type="Proteomes" id="UP001151133"/>
    </source>
</evidence>
<proteinExistence type="predicted"/>
<dbReference type="EMBL" id="JAOZEV010000012">
    <property type="protein sequence ID" value="MCV9933542.1"/>
    <property type="molecule type" value="Genomic_DNA"/>
</dbReference>